<gene>
    <name evidence="2" type="primary">RNF207</name>
</gene>
<protein>
    <submittedName>
        <fullName evidence="2">RING finger protein 207 isoform X5</fullName>
    </submittedName>
</protein>
<keyword evidence="1" id="KW-1185">Reference proteome</keyword>
<sequence>MSGAIFAPLEGPSALDAASGHPLVCPLCHAQYERPCLLDCFHHFCAGCLRGRAADGHLSCPLCQYQTVVKGPSGLPPVDRLLQFLVDSSGDGLEVVRCANCDLECGKQDAETTYFCNTCGQPLCARCRDETHRARMFSRHDIVALGQRSRDVLQKCTLHAEPYIMFSTDKKSLLCIRCFRDMQRESRAHCVDLESAYVQGCERLQQAVLAVKALQTATREAIALLQAMVEEVRRSAADEEAAIHALFGSMQDKLAERKALLLQAVQSQYEEKDKAFKEQLSHLATLLPTLQVHLVICSSFLSLANKAEFLDLGYELMERLQGIVTRPHRLRPAQSSKITSDHRNEFARCLEPLLLPGPRWAAGAGGGTSMLAGGSGPKVLLAEGDDSPFTEHCRHYEDSYRRLQVEMQNLKDQVQELHRDLTKHHSLIKAEIMGDILHKSLQVDAQITAEYASVEGMRVVFQEIWEESYQRVANEQEIYEAQLRDLLQLKQENAYLTTITKQITPYVRSIAKVKERLEPRFQAPVDEQSDHLQNTYDDGVNGETQARNDPVTVLEKREKTSEPKGNSRALSSLTDEPSLKNKDSHRPKPKNGGDVPTRRERPA</sequence>
<evidence type="ECO:0000313" key="1">
    <source>
        <dbReference type="Proteomes" id="UP001732780"/>
    </source>
</evidence>
<name>A0AC58RGM2_CAMBA</name>
<organism evidence="1 2">
    <name type="scientific">Camelus bactrianus</name>
    <name type="common">Bactrian camel</name>
    <dbReference type="NCBI Taxonomy" id="9837"/>
    <lineage>
        <taxon>Eukaryota</taxon>
        <taxon>Metazoa</taxon>
        <taxon>Chordata</taxon>
        <taxon>Craniata</taxon>
        <taxon>Vertebrata</taxon>
        <taxon>Euteleostomi</taxon>
        <taxon>Mammalia</taxon>
        <taxon>Eutheria</taxon>
        <taxon>Laurasiatheria</taxon>
        <taxon>Artiodactyla</taxon>
        <taxon>Tylopoda</taxon>
        <taxon>Camelidae</taxon>
        <taxon>Camelus</taxon>
    </lineage>
</organism>
<evidence type="ECO:0000313" key="2">
    <source>
        <dbReference type="RefSeq" id="XP_074233675.1"/>
    </source>
</evidence>
<accession>A0AC58RGM2</accession>
<proteinExistence type="predicted"/>
<dbReference type="RefSeq" id="XP_074233675.1">
    <property type="nucleotide sequence ID" value="XM_074377574.1"/>
</dbReference>
<dbReference type="Proteomes" id="UP001732780">
    <property type="component" value="Chromosome 13"/>
</dbReference>
<reference evidence="2" key="1">
    <citation type="submission" date="2025-08" db="UniProtKB">
        <authorList>
            <consortium name="RefSeq"/>
        </authorList>
    </citation>
    <scope>IDENTIFICATION</scope>
    <source>
        <tissue evidence="2">Blood</tissue>
    </source>
</reference>